<dbReference type="EMBL" id="LZEM01000018">
    <property type="protein sequence ID" value="OAZ40957.1"/>
    <property type="molecule type" value="Genomic_DNA"/>
</dbReference>
<comment type="caution">
    <text evidence="1">The sequence shown here is derived from an EMBL/GenBank/DDBJ whole genome shotgun (WGS) entry which is preliminary data.</text>
</comment>
<keyword evidence="2" id="KW-1185">Reference proteome</keyword>
<protein>
    <submittedName>
        <fullName evidence="1">Uncharacterized protein</fullName>
    </submittedName>
</protein>
<sequence length="101" mass="11102">MTNEKPDPHVLILQDIAEPSLAYETVAEQLADIGERVNDERYAEAAAWLRDRPEPEIPSGGVEETNGFVTVRLSAHDEGDAHRFEVAVTTAAPLPEEEAHV</sequence>
<dbReference type="Proteomes" id="UP000093918">
    <property type="component" value="Unassembled WGS sequence"/>
</dbReference>
<reference evidence="2" key="1">
    <citation type="submission" date="2016-06" db="EMBL/GenBank/DDBJ databases">
        <title>Genome sequencing of cellulolytic organisms.</title>
        <authorList>
            <person name="Bohra V."/>
            <person name="Dafale N.A."/>
            <person name="Purohit H.J."/>
        </authorList>
    </citation>
    <scope>NUCLEOTIDE SEQUENCE [LARGE SCALE GENOMIC DNA]</scope>
    <source>
        <strain evidence="2">ND21</strain>
    </source>
</reference>
<dbReference type="RefSeq" id="WP_064956063.1">
    <property type="nucleotide sequence ID" value="NZ_LZEM01000018.1"/>
</dbReference>
<evidence type="ECO:0000313" key="1">
    <source>
        <dbReference type="EMBL" id="OAZ40957.1"/>
    </source>
</evidence>
<organism evidence="1 2">
    <name type="scientific">Microbacterium arborescens</name>
    <dbReference type="NCBI Taxonomy" id="33883"/>
    <lineage>
        <taxon>Bacteria</taxon>
        <taxon>Bacillati</taxon>
        <taxon>Actinomycetota</taxon>
        <taxon>Actinomycetes</taxon>
        <taxon>Micrococcales</taxon>
        <taxon>Microbacteriaceae</taxon>
        <taxon>Microbacterium</taxon>
    </lineage>
</organism>
<accession>A0ABX2WIC2</accession>
<name>A0ABX2WIC2_9MICO</name>
<evidence type="ECO:0000313" key="2">
    <source>
        <dbReference type="Proteomes" id="UP000093918"/>
    </source>
</evidence>
<gene>
    <name evidence="1" type="ORF">A9Z40_03175</name>
</gene>
<proteinExistence type="predicted"/>